<dbReference type="Pfam" id="PF00795">
    <property type="entry name" value="CN_hydrolase"/>
    <property type="match status" value="1"/>
</dbReference>
<dbReference type="RefSeq" id="WP_099461235.1">
    <property type="nucleotide sequence ID" value="NZ_CP041617.1"/>
</dbReference>
<proteinExistence type="predicted"/>
<evidence type="ECO:0000313" key="2">
    <source>
        <dbReference type="EMBL" id="PHY91290.1"/>
    </source>
</evidence>
<dbReference type="GeneID" id="77266004"/>
<dbReference type="CDD" id="cd07197">
    <property type="entry name" value="nitrilase"/>
    <property type="match status" value="1"/>
</dbReference>
<evidence type="ECO:0000313" key="3">
    <source>
        <dbReference type="Proteomes" id="UP000237472"/>
    </source>
</evidence>
<accession>A0A2G4R413</accession>
<keyword evidence="2" id="KW-0378">Hydrolase</keyword>
<comment type="caution">
    <text evidence="2">The sequence shown here is derived from an EMBL/GenBank/DDBJ whole genome shotgun (WGS) entry which is preliminary data.</text>
</comment>
<protein>
    <submittedName>
        <fullName evidence="2">N-carbomoyl-D-amino acid amidohydrolase</fullName>
    </submittedName>
</protein>
<name>A0A2G4R413_9BACT</name>
<sequence>MSKVKLASVQFSPASFEREANMEKAVFWTKKALEEGARIVVLPELFDSGYCVEDKDLKLGLDLNDIKSSTLAPLIELTKIYNAYIIANSIEKSKNKLYDTAYILSKKGVLGKYRKIYLYDNEKKRFNRGKKYPIFELKFEKFKVKIGLGICYEIGFSEGARFLALQGAQILIYPAAFGVARAYVWDLASRARALESGCFVVAANRCGKEFSKVKDSYIEFAGKTKIISPKGEIIQELGEYEGISCVELELDDVKAQRENLTYLKDLNLKLCQKMYKNLKA</sequence>
<dbReference type="SUPFAM" id="SSF56317">
    <property type="entry name" value="Carbon-nitrogen hydrolase"/>
    <property type="match status" value="1"/>
</dbReference>
<dbReference type="GO" id="GO:0016787">
    <property type="term" value="F:hydrolase activity"/>
    <property type="evidence" value="ECO:0007669"/>
    <property type="project" value="UniProtKB-KW"/>
</dbReference>
<dbReference type="PANTHER" id="PTHR23088:SF27">
    <property type="entry name" value="DEAMINATED GLUTATHIONE AMIDASE"/>
    <property type="match status" value="1"/>
</dbReference>
<reference evidence="3" key="1">
    <citation type="submission" date="2015-06" db="EMBL/GenBank/DDBJ databases">
        <authorList>
            <person name="Parisi A."/>
            <person name="Chiara M."/>
            <person name="Florio D."/>
            <person name="Miccolupo A."/>
            <person name="Manzari C."/>
            <person name="Mion D."/>
            <person name="Caruso M."/>
            <person name="D'erchia A.M."/>
            <person name="Zanoni R."/>
        </authorList>
    </citation>
    <scope>NUCLEOTIDE SEQUENCE [LARGE SCALE GENOMIC DNA]</scope>
    <source>
        <strain evidence="3">73/13</strain>
    </source>
</reference>
<dbReference type="Gene3D" id="3.60.110.10">
    <property type="entry name" value="Carbon-nitrogen hydrolase"/>
    <property type="match status" value="1"/>
</dbReference>
<gene>
    <name evidence="2" type="ORF">AA994_02755</name>
</gene>
<dbReference type="InterPro" id="IPR003010">
    <property type="entry name" value="C-N_Hydrolase"/>
</dbReference>
<dbReference type="PANTHER" id="PTHR23088">
    <property type="entry name" value="NITRILASE-RELATED"/>
    <property type="match status" value="1"/>
</dbReference>
<dbReference type="PROSITE" id="PS50263">
    <property type="entry name" value="CN_HYDROLASE"/>
    <property type="match status" value="1"/>
</dbReference>
<evidence type="ECO:0000259" key="1">
    <source>
        <dbReference type="PROSITE" id="PS50263"/>
    </source>
</evidence>
<dbReference type="Proteomes" id="UP000237472">
    <property type="component" value="Unassembled WGS sequence"/>
</dbReference>
<organism evidence="2 3">
    <name type="scientific">Campylobacter vulpis</name>
    <dbReference type="NCBI Taxonomy" id="1655500"/>
    <lineage>
        <taxon>Bacteria</taxon>
        <taxon>Pseudomonadati</taxon>
        <taxon>Campylobacterota</taxon>
        <taxon>Epsilonproteobacteria</taxon>
        <taxon>Campylobacterales</taxon>
        <taxon>Campylobacteraceae</taxon>
        <taxon>Campylobacter</taxon>
    </lineage>
</organism>
<dbReference type="AlphaFoldDB" id="A0A2G4R413"/>
<feature type="domain" description="CN hydrolase" evidence="1">
    <location>
        <begin position="4"/>
        <end position="250"/>
    </location>
</feature>
<dbReference type="InterPro" id="IPR036526">
    <property type="entry name" value="C-N_Hydrolase_sf"/>
</dbReference>
<dbReference type="OrthoDB" id="9795543at2"/>
<dbReference type="EMBL" id="LDWY01000031">
    <property type="protein sequence ID" value="PHY91290.1"/>
    <property type="molecule type" value="Genomic_DNA"/>
</dbReference>